<evidence type="ECO:0000256" key="15">
    <source>
        <dbReference type="SAM" id="MobiDB-lite"/>
    </source>
</evidence>
<dbReference type="GO" id="GO:0141131">
    <property type="term" value="F:DNA N6-methyladenine demethylase activity"/>
    <property type="evidence" value="ECO:0007669"/>
    <property type="project" value="UniProtKB-EC"/>
</dbReference>
<reference evidence="17 18" key="1">
    <citation type="journal article" date="2024" name="Plant J.">
        <title>Genome sequences and population genomics reveal climatic adaptation and genomic divergence between two closely related sweetgum species.</title>
        <authorList>
            <person name="Xu W.Q."/>
            <person name="Ren C.Q."/>
            <person name="Zhang X.Y."/>
            <person name="Comes H.P."/>
            <person name="Liu X.H."/>
            <person name="Li Y.G."/>
            <person name="Kettle C.J."/>
            <person name="Jalonen R."/>
            <person name="Gaisberger H."/>
            <person name="Ma Y.Z."/>
            <person name="Qiu Y.X."/>
        </authorList>
    </citation>
    <scope>NUCLEOTIDE SEQUENCE [LARGE SCALE GENOMIC DNA]</scope>
    <source>
        <strain evidence="17">Hangzhou</strain>
    </source>
</reference>
<dbReference type="PANTHER" id="PTHR16557">
    <property type="entry name" value="ALKYLATED DNA REPAIR PROTEIN ALKB-RELATED"/>
    <property type="match status" value="1"/>
</dbReference>
<dbReference type="GO" id="GO:0008198">
    <property type="term" value="F:ferrous iron binding"/>
    <property type="evidence" value="ECO:0007669"/>
    <property type="project" value="TreeGrafter"/>
</dbReference>
<keyword evidence="7" id="KW-0223">Dioxygenase</keyword>
<dbReference type="InterPro" id="IPR005123">
    <property type="entry name" value="Oxoglu/Fe-dep_dioxygenase_dom"/>
</dbReference>
<name>A0AAP0SAC5_LIQFO</name>
<feature type="binding site" evidence="14">
    <location>
        <position position="463"/>
    </location>
    <ligand>
        <name>Fe cation</name>
        <dbReference type="ChEBI" id="CHEBI:24875"/>
        <note>catalytic</note>
    </ligand>
</feature>
<feature type="compositionally biased region" description="Polar residues" evidence="15">
    <location>
        <begin position="58"/>
        <end position="91"/>
    </location>
</feature>
<keyword evidence="4" id="KW-0963">Cytoplasm</keyword>
<evidence type="ECO:0000256" key="13">
    <source>
        <dbReference type="ARBA" id="ARBA00066586"/>
    </source>
</evidence>
<evidence type="ECO:0000256" key="1">
    <source>
        <dbReference type="ARBA" id="ARBA00004123"/>
    </source>
</evidence>
<accession>A0AAP0SAC5</accession>
<keyword evidence="18" id="KW-1185">Reference proteome</keyword>
<comment type="subcellular location">
    <subcellularLocation>
        <location evidence="2">Cytoplasm</location>
    </subcellularLocation>
    <subcellularLocation>
        <location evidence="1">Nucleus</location>
    </subcellularLocation>
</comment>
<dbReference type="Pfam" id="PF13532">
    <property type="entry name" value="2OG-FeII_Oxy_2"/>
    <property type="match status" value="1"/>
</dbReference>
<evidence type="ECO:0000256" key="3">
    <source>
        <dbReference type="ARBA" id="ARBA00007879"/>
    </source>
</evidence>
<dbReference type="PROSITE" id="PS51471">
    <property type="entry name" value="FE2OG_OXY"/>
    <property type="match status" value="1"/>
</dbReference>
<evidence type="ECO:0000256" key="4">
    <source>
        <dbReference type="ARBA" id="ARBA00022490"/>
    </source>
</evidence>
<feature type="region of interest" description="Disordered" evidence="15">
    <location>
        <begin position="180"/>
        <end position="235"/>
    </location>
</feature>
<evidence type="ECO:0000313" key="18">
    <source>
        <dbReference type="Proteomes" id="UP001415857"/>
    </source>
</evidence>
<feature type="compositionally biased region" description="Low complexity" evidence="15">
    <location>
        <begin position="113"/>
        <end position="126"/>
    </location>
</feature>
<evidence type="ECO:0000256" key="14">
    <source>
        <dbReference type="PIRSR" id="PIRSR604574-2"/>
    </source>
</evidence>
<dbReference type="SUPFAM" id="SSF51197">
    <property type="entry name" value="Clavaminate synthase-like"/>
    <property type="match status" value="1"/>
</dbReference>
<dbReference type="InterPro" id="IPR027450">
    <property type="entry name" value="AlkB-like"/>
</dbReference>
<feature type="region of interest" description="Disordered" evidence="15">
    <location>
        <begin position="36"/>
        <end position="140"/>
    </location>
</feature>
<feature type="compositionally biased region" description="Polar residues" evidence="15">
    <location>
        <begin position="195"/>
        <end position="211"/>
    </location>
</feature>
<comment type="catalytic activity">
    <reaction evidence="12">
        <text>an N(6)-methyl-2'-deoxyadenosine in DNA + 2-oxoglutarate + O2 = a 2'-deoxyadenosine in DNA + formaldehyde + succinate + CO2</text>
        <dbReference type="Rhea" id="RHEA:49524"/>
        <dbReference type="Rhea" id="RHEA-COMP:12418"/>
        <dbReference type="Rhea" id="RHEA-COMP:12419"/>
        <dbReference type="ChEBI" id="CHEBI:15379"/>
        <dbReference type="ChEBI" id="CHEBI:16526"/>
        <dbReference type="ChEBI" id="CHEBI:16810"/>
        <dbReference type="ChEBI" id="CHEBI:16842"/>
        <dbReference type="ChEBI" id="CHEBI:30031"/>
        <dbReference type="ChEBI" id="CHEBI:90615"/>
        <dbReference type="ChEBI" id="CHEBI:90616"/>
        <dbReference type="EC" id="1.14.11.51"/>
    </reaction>
    <physiologicalReaction direction="left-to-right" evidence="12">
        <dbReference type="Rhea" id="RHEA:49525"/>
    </physiologicalReaction>
</comment>
<dbReference type="EC" id="1.14.11.51" evidence="13"/>
<organism evidence="17 18">
    <name type="scientific">Liquidambar formosana</name>
    <name type="common">Formosan gum</name>
    <dbReference type="NCBI Taxonomy" id="63359"/>
    <lineage>
        <taxon>Eukaryota</taxon>
        <taxon>Viridiplantae</taxon>
        <taxon>Streptophyta</taxon>
        <taxon>Embryophyta</taxon>
        <taxon>Tracheophyta</taxon>
        <taxon>Spermatophyta</taxon>
        <taxon>Magnoliopsida</taxon>
        <taxon>eudicotyledons</taxon>
        <taxon>Gunneridae</taxon>
        <taxon>Pentapetalae</taxon>
        <taxon>Saxifragales</taxon>
        <taxon>Altingiaceae</taxon>
        <taxon>Liquidambar</taxon>
    </lineage>
</organism>
<feature type="binding site" evidence="14">
    <location>
        <position position="523"/>
    </location>
    <ligand>
        <name>Fe cation</name>
        <dbReference type="ChEBI" id="CHEBI:24875"/>
        <note>catalytic</note>
    </ligand>
</feature>
<keyword evidence="6" id="KW-0227">DNA damage</keyword>
<evidence type="ECO:0000259" key="16">
    <source>
        <dbReference type="PROSITE" id="PS51471"/>
    </source>
</evidence>
<evidence type="ECO:0000256" key="6">
    <source>
        <dbReference type="ARBA" id="ARBA00022763"/>
    </source>
</evidence>
<evidence type="ECO:0000256" key="11">
    <source>
        <dbReference type="ARBA" id="ARBA00023242"/>
    </source>
</evidence>
<evidence type="ECO:0000313" key="17">
    <source>
        <dbReference type="EMBL" id="KAK9290852.1"/>
    </source>
</evidence>
<dbReference type="GO" id="GO:0035516">
    <property type="term" value="F:broad specificity oxidative DNA demethylase activity"/>
    <property type="evidence" value="ECO:0007669"/>
    <property type="project" value="TreeGrafter"/>
</dbReference>
<dbReference type="GO" id="GO:0005634">
    <property type="term" value="C:nucleus"/>
    <property type="evidence" value="ECO:0007669"/>
    <property type="project" value="UniProtKB-SubCell"/>
</dbReference>
<dbReference type="GO" id="GO:0005737">
    <property type="term" value="C:cytoplasm"/>
    <property type="evidence" value="ECO:0007669"/>
    <property type="project" value="UniProtKB-SubCell"/>
</dbReference>
<dbReference type="Gene3D" id="2.60.120.590">
    <property type="entry name" value="Alpha-ketoglutarate-dependent dioxygenase AlkB-like"/>
    <property type="match status" value="1"/>
</dbReference>
<feature type="binding site" evidence="14">
    <location>
        <position position="465"/>
    </location>
    <ligand>
        <name>Fe cation</name>
        <dbReference type="ChEBI" id="CHEBI:24875"/>
        <note>catalytic</note>
    </ligand>
</feature>
<keyword evidence="5 14" id="KW-0479">Metal-binding</keyword>
<dbReference type="GO" id="GO:0006281">
    <property type="term" value="P:DNA repair"/>
    <property type="evidence" value="ECO:0007669"/>
    <property type="project" value="UniProtKB-KW"/>
</dbReference>
<keyword evidence="11" id="KW-0539">Nucleus</keyword>
<evidence type="ECO:0000256" key="12">
    <source>
        <dbReference type="ARBA" id="ARBA00052047"/>
    </source>
</evidence>
<comment type="similarity">
    <text evidence="3">Belongs to the alkB family.</text>
</comment>
<gene>
    <name evidence="17" type="ORF">L1049_009030</name>
</gene>
<dbReference type="InterPro" id="IPR004574">
    <property type="entry name" value="Alkb"/>
</dbReference>
<evidence type="ECO:0000256" key="8">
    <source>
        <dbReference type="ARBA" id="ARBA00023002"/>
    </source>
</evidence>
<evidence type="ECO:0000256" key="5">
    <source>
        <dbReference type="ARBA" id="ARBA00022723"/>
    </source>
</evidence>
<evidence type="ECO:0000256" key="7">
    <source>
        <dbReference type="ARBA" id="ARBA00022964"/>
    </source>
</evidence>
<dbReference type="Proteomes" id="UP001415857">
    <property type="component" value="Unassembled WGS sequence"/>
</dbReference>
<comment type="caution">
    <text evidence="17">The sequence shown here is derived from an EMBL/GenBank/DDBJ whole genome shotgun (WGS) entry which is preliminary data.</text>
</comment>
<dbReference type="FunFam" id="2.60.120.590:FF:000013">
    <property type="entry name" value="2-oxoglutarate-dependent dioxygenase family protein"/>
    <property type="match status" value="1"/>
</dbReference>
<feature type="compositionally biased region" description="Basic and acidic residues" evidence="15">
    <location>
        <begin position="180"/>
        <end position="194"/>
    </location>
</feature>
<evidence type="ECO:0000256" key="10">
    <source>
        <dbReference type="ARBA" id="ARBA00023204"/>
    </source>
</evidence>
<evidence type="ECO:0000256" key="2">
    <source>
        <dbReference type="ARBA" id="ARBA00004496"/>
    </source>
</evidence>
<keyword evidence="10" id="KW-0234">DNA repair</keyword>
<keyword evidence="8" id="KW-0560">Oxidoreductase</keyword>
<comment type="cofactor">
    <cofactor evidence="14">
        <name>Fe(2+)</name>
        <dbReference type="ChEBI" id="CHEBI:29033"/>
    </cofactor>
    <text evidence="14">Binds 1 Fe(2+) ion per subunit.</text>
</comment>
<dbReference type="EMBL" id="JBBPBK010000002">
    <property type="protein sequence ID" value="KAK9290852.1"/>
    <property type="molecule type" value="Genomic_DNA"/>
</dbReference>
<protein>
    <recommendedName>
        <fullName evidence="13">DNA N(6)-methyladenine demethylase</fullName>
        <ecNumber evidence="13">1.14.11.51</ecNumber>
    </recommendedName>
</protein>
<dbReference type="InterPro" id="IPR037151">
    <property type="entry name" value="AlkB-like_sf"/>
</dbReference>
<feature type="domain" description="Fe2OG dioxygenase" evidence="16">
    <location>
        <begin position="445"/>
        <end position="555"/>
    </location>
</feature>
<proteinExistence type="inferred from homology"/>
<dbReference type="GO" id="GO:0035513">
    <property type="term" value="P:oxidative RNA demethylation"/>
    <property type="evidence" value="ECO:0007669"/>
    <property type="project" value="TreeGrafter"/>
</dbReference>
<dbReference type="AlphaFoldDB" id="A0AAP0SAC5"/>
<dbReference type="GO" id="GO:0035515">
    <property type="term" value="F:oxidative RNA demethylase activity"/>
    <property type="evidence" value="ECO:0007669"/>
    <property type="project" value="TreeGrafter"/>
</dbReference>
<keyword evidence="9 14" id="KW-0408">Iron</keyword>
<sequence>MHSLLYRTTSAYLCRSSVPHISRQISLRFSSLANMNRGRNDVGYSGRGRGSNPSGNSAISNTQGGSSPIGRQTSLQKTLGSISKHSDSLSASHYPYEQNPSSQEMNSAGIAGSSSKQPQSFSVSNSTYDKEFPPLSANFSSKSKIRGVNKNETAIKRISEERAGKKGLACSSSKIRRLNKSETAIEQKSEERAGDNSSLQFESSPVKNSMTQEDEFSPPTNFGKKGMASRGRRREHVHSYPNSAANIGNSDYIFVKKGMASRGRRQEHVHSHSKYAVGVGNSDCSESLPMIEPFDICHSESRKSVSLNPSLHTKNQEIWSELEQSMESISQVLRPGMVLLKRFITHSEQIEIVKKCRELGLGPGGFYQPSYKDGAKLRLQMMCLGLNWDPETRKYDDQRPVDGSKPPSIPEGFSSLVERAIQDSHALIKKDLKVGNVEEILPRMCPNICIVNFYTTSGRLGLHQDRDESKESLLAGLPVISFSIGDSAEFLYGDQRDVNKAENVILDSGDVLIFGGKSRHIFHGVPSIIPNSAPPALMEEAKIRPGRLNLTFREY</sequence>
<evidence type="ECO:0000256" key="9">
    <source>
        <dbReference type="ARBA" id="ARBA00023004"/>
    </source>
</evidence>
<dbReference type="PANTHER" id="PTHR16557:SF10">
    <property type="entry name" value="2-OXOGLUTARATE-DEPENDENT DIOXYGENASE FAMILY PROTEIN"/>
    <property type="match status" value="1"/>
</dbReference>